<dbReference type="PANTHER" id="PTHR21230">
    <property type="entry name" value="VESICLE TRANSPORT V-SNARE PROTEIN VTI1-RELATED"/>
    <property type="match status" value="1"/>
</dbReference>
<evidence type="ECO:0000256" key="5">
    <source>
        <dbReference type="ARBA" id="ARBA00022989"/>
    </source>
</evidence>
<comment type="subcellular location">
    <subcellularLocation>
        <location evidence="1">Membrane</location>
        <topology evidence="1">Single-pass type IV membrane protein</topology>
    </subcellularLocation>
</comment>
<dbReference type="Gene3D" id="1.20.5.110">
    <property type="match status" value="1"/>
</dbReference>
<evidence type="ECO:0000256" key="7">
    <source>
        <dbReference type="SAM" id="Coils"/>
    </source>
</evidence>
<dbReference type="InterPro" id="IPR000727">
    <property type="entry name" value="T_SNARE_dom"/>
</dbReference>
<proteinExistence type="predicted"/>
<dbReference type="PANTHER" id="PTHR21230:SF79">
    <property type="entry name" value="T-SNARE COILED-COIL HOMOLOGY DOMAIN-CONTAINING PROTEIN"/>
    <property type="match status" value="1"/>
</dbReference>
<comment type="caution">
    <text evidence="10">The sequence shown here is derived from an EMBL/GenBank/DDBJ whole genome shotgun (WGS) entry which is preliminary data.</text>
</comment>
<dbReference type="SUPFAM" id="SSF58038">
    <property type="entry name" value="SNARE fusion complex"/>
    <property type="match status" value="1"/>
</dbReference>
<evidence type="ECO:0000256" key="1">
    <source>
        <dbReference type="ARBA" id="ARBA00004211"/>
    </source>
</evidence>
<keyword evidence="4" id="KW-0653">Protein transport</keyword>
<evidence type="ECO:0000259" key="9">
    <source>
        <dbReference type="PROSITE" id="PS50192"/>
    </source>
</evidence>
<keyword evidence="6 8" id="KW-0472">Membrane</keyword>
<feature type="transmembrane region" description="Helical" evidence="8">
    <location>
        <begin position="197"/>
        <end position="217"/>
    </location>
</feature>
<name>A0ABQ7JGS6_9APIC</name>
<feature type="coiled-coil region" evidence="7">
    <location>
        <begin position="156"/>
        <end position="183"/>
    </location>
</feature>
<accession>A0ABQ7JGS6</accession>
<gene>
    <name evidence="10" type="ORF">IE077_002230</name>
</gene>
<keyword evidence="2" id="KW-0813">Transport</keyword>
<dbReference type="CDD" id="cd15861">
    <property type="entry name" value="SNARE_SNAP25N_23N_29N_SEC9N"/>
    <property type="match status" value="1"/>
</dbReference>
<feature type="domain" description="T-SNARE coiled-coil homology" evidence="9">
    <location>
        <begin position="125"/>
        <end position="187"/>
    </location>
</feature>
<evidence type="ECO:0000256" key="2">
    <source>
        <dbReference type="ARBA" id="ARBA00022448"/>
    </source>
</evidence>
<evidence type="ECO:0000256" key="6">
    <source>
        <dbReference type="ARBA" id="ARBA00023136"/>
    </source>
</evidence>
<reference evidence="10 11" key="1">
    <citation type="journal article" date="2020" name="bioRxiv">
        <title>Metabolic contributions of an alphaproteobacterial endosymbiont in the apicomplexan Cardiosporidium cionae.</title>
        <authorList>
            <person name="Hunter E.S."/>
            <person name="Paight C.J."/>
            <person name="Lane C.E."/>
        </authorList>
    </citation>
    <scope>NUCLEOTIDE SEQUENCE [LARGE SCALE GENOMIC DNA]</scope>
    <source>
        <strain evidence="10">ESH_2018</strain>
    </source>
</reference>
<keyword evidence="3 8" id="KW-0812">Transmembrane</keyword>
<evidence type="ECO:0000313" key="11">
    <source>
        <dbReference type="Proteomes" id="UP000823046"/>
    </source>
</evidence>
<protein>
    <recommendedName>
        <fullName evidence="9">t-SNARE coiled-coil homology domain-containing protein</fullName>
    </recommendedName>
</protein>
<keyword evidence="7" id="KW-0175">Coiled coil</keyword>
<sequence>MNLEADQLVEDLNSLLDELKSSLNSFKHLSVGEKKKQILYSAKVAQQIRTTKEAILIEIRSMNTDEADVYTQKLKDATGVYLNLMGDLEWRKSEMRRDRVLEQAEQGGDVKPDEMNREEVVSFGDKIQDKTQESLDRMKHYALESEQIGADIILKLDDQGERIEALKSEVEKIDSNIAHAKRTARSIAKNVASDRCVQILVVVVIFLFIGVLVVLFLPGKTRVVAAS</sequence>
<organism evidence="10 11">
    <name type="scientific">Cardiosporidium cionae</name>
    <dbReference type="NCBI Taxonomy" id="476202"/>
    <lineage>
        <taxon>Eukaryota</taxon>
        <taxon>Sar</taxon>
        <taxon>Alveolata</taxon>
        <taxon>Apicomplexa</taxon>
        <taxon>Aconoidasida</taxon>
        <taxon>Nephromycida</taxon>
        <taxon>Cardiosporidium</taxon>
    </lineage>
</organism>
<evidence type="ECO:0000256" key="4">
    <source>
        <dbReference type="ARBA" id="ARBA00022927"/>
    </source>
</evidence>
<dbReference type="Proteomes" id="UP000823046">
    <property type="component" value="Unassembled WGS sequence"/>
</dbReference>
<evidence type="ECO:0000256" key="8">
    <source>
        <dbReference type="SAM" id="Phobius"/>
    </source>
</evidence>
<keyword evidence="11" id="KW-1185">Reference proteome</keyword>
<dbReference type="SMART" id="SM00397">
    <property type="entry name" value="t_SNARE"/>
    <property type="match status" value="1"/>
</dbReference>
<keyword evidence="5 8" id="KW-1133">Transmembrane helix</keyword>
<dbReference type="InterPro" id="IPR044766">
    <property type="entry name" value="NPSN/SNAP25-like_N_SNARE"/>
</dbReference>
<dbReference type="EMBL" id="JADAQX010000017">
    <property type="protein sequence ID" value="KAF8822895.1"/>
    <property type="molecule type" value="Genomic_DNA"/>
</dbReference>
<evidence type="ECO:0000256" key="3">
    <source>
        <dbReference type="ARBA" id="ARBA00022692"/>
    </source>
</evidence>
<dbReference type="PROSITE" id="PS50192">
    <property type="entry name" value="T_SNARE"/>
    <property type="match status" value="1"/>
</dbReference>
<evidence type="ECO:0000313" key="10">
    <source>
        <dbReference type="EMBL" id="KAF8822895.1"/>
    </source>
</evidence>